<evidence type="ECO:0000256" key="8">
    <source>
        <dbReference type="ARBA" id="ARBA00023242"/>
    </source>
</evidence>
<reference evidence="10 11" key="1">
    <citation type="journal article" date="2010" name="Proc. Natl. Acad. Sci. U.S.A.">
        <title>Insights into evolution of multicellular fungi from the assembled chromosomes of the mushroom Coprinopsis cinerea (Coprinus cinereus).</title>
        <authorList>
            <person name="Stajich J.E."/>
            <person name="Wilke S.K."/>
            <person name="Ahren D."/>
            <person name="Au C.H."/>
            <person name="Birren B.W."/>
            <person name="Borodovsky M."/>
            <person name="Burns C."/>
            <person name="Canback B."/>
            <person name="Casselton L.A."/>
            <person name="Cheng C.K."/>
            <person name="Deng J."/>
            <person name="Dietrich F.S."/>
            <person name="Fargo D.C."/>
            <person name="Farman M.L."/>
            <person name="Gathman A.C."/>
            <person name="Goldberg J."/>
            <person name="Guigo R."/>
            <person name="Hoegger P.J."/>
            <person name="Hooker J.B."/>
            <person name="Huggins A."/>
            <person name="James T.Y."/>
            <person name="Kamada T."/>
            <person name="Kilaru S."/>
            <person name="Kodira C."/>
            <person name="Kues U."/>
            <person name="Kupfer D."/>
            <person name="Kwan H.S."/>
            <person name="Lomsadze A."/>
            <person name="Li W."/>
            <person name="Lilly W.W."/>
            <person name="Ma L.J."/>
            <person name="Mackey A.J."/>
            <person name="Manning G."/>
            <person name="Martin F."/>
            <person name="Muraguchi H."/>
            <person name="Natvig D.O."/>
            <person name="Palmerini H."/>
            <person name="Ramesh M.A."/>
            <person name="Rehmeyer C.J."/>
            <person name="Roe B.A."/>
            <person name="Shenoy N."/>
            <person name="Stanke M."/>
            <person name="Ter-Hovhannisyan V."/>
            <person name="Tunlid A."/>
            <person name="Velagapudi R."/>
            <person name="Vision T.J."/>
            <person name="Zeng Q."/>
            <person name="Zolan M.E."/>
            <person name="Pukkila P.J."/>
        </authorList>
    </citation>
    <scope>NUCLEOTIDE SEQUENCE [LARGE SCALE GENOMIC DNA]</scope>
    <source>
        <strain evidence="11">Okayama-7 / 130 / ATCC MYA-4618 / FGSC 9003</strain>
    </source>
</reference>
<dbReference type="VEuPathDB" id="FungiDB:CC1G_03690"/>
<protein>
    <recommendedName>
        <fullName evidence="5">Elongator complex protein 4</fullName>
    </recommendedName>
</protein>
<dbReference type="InterPro" id="IPR027417">
    <property type="entry name" value="P-loop_NTPase"/>
</dbReference>
<dbReference type="PANTHER" id="PTHR12896:SF1">
    <property type="entry name" value="ELONGATOR COMPLEX PROTEIN 4"/>
    <property type="match status" value="1"/>
</dbReference>
<evidence type="ECO:0000256" key="9">
    <source>
        <dbReference type="SAM" id="MobiDB-lite"/>
    </source>
</evidence>
<dbReference type="EMBL" id="AACS02000001">
    <property type="protein sequence ID" value="EAU92903.2"/>
    <property type="molecule type" value="Genomic_DNA"/>
</dbReference>
<comment type="caution">
    <text evidence="10">The sequence shown here is derived from an EMBL/GenBank/DDBJ whole genome shotgun (WGS) entry which is preliminary data.</text>
</comment>
<dbReference type="InParanoid" id="A8N1Z7"/>
<dbReference type="eggNOG" id="KOG3949">
    <property type="taxonomic scope" value="Eukaryota"/>
</dbReference>
<evidence type="ECO:0000256" key="3">
    <source>
        <dbReference type="ARBA" id="ARBA00005043"/>
    </source>
</evidence>
<name>A8N1Z7_COPC7</name>
<gene>
    <name evidence="10" type="ORF">CC1G_03690</name>
</gene>
<dbReference type="OrthoDB" id="289162at2759"/>
<dbReference type="KEGG" id="cci:CC1G_03690"/>
<dbReference type="Proteomes" id="UP000001861">
    <property type="component" value="Unassembled WGS sequence"/>
</dbReference>
<evidence type="ECO:0000256" key="4">
    <source>
        <dbReference type="ARBA" id="ARBA00007573"/>
    </source>
</evidence>
<dbReference type="Pfam" id="PF05625">
    <property type="entry name" value="PAXNEB"/>
    <property type="match status" value="1"/>
</dbReference>
<evidence type="ECO:0000313" key="11">
    <source>
        <dbReference type="Proteomes" id="UP000001861"/>
    </source>
</evidence>
<dbReference type="HOGENOM" id="CLU_031345_1_0_1"/>
<dbReference type="GO" id="GO:0005737">
    <property type="term" value="C:cytoplasm"/>
    <property type="evidence" value="ECO:0007669"/>
    <property type="project" value="UniProtKB-SubCell"/>
</dbReference>
<feature type="compositionally biased region" description="Polar residues" evidence="9">
    <location>
        <begin position="370"/>
        <end position="385"/>
    </location>
</feature>
<accession>A8N1Z7</accession>
<comment type="similarity">
    <text evidence="4">Belongs to the ELP4 family.</text>
</comment>
<feature type="region of interest" description="Disordered" evidence="9">
    <location>
        <begin position="369"/>
        <end position="436"/>
    </location>
</feature>
<dbReference type="CDD" id="cd19494">
    <property type="entry name" value="Elp4"/>
    <property type="match status" value="1"/>
</dbReference>
<evidence type="ECO:0000256" key="5">
    <source>
        <dbReference type="ARBA" id="ARBA00020265"/>
    </source>
</evidence>
<sequence length="448" mass="48310">MSSFKRKNPAKTKAVSYPGTRVSPASSSTINVSTGISSLDDILGGGLPLSCSLVVAAPDLHSSYGELVQKYFIAEGLATGQRVYIVDNDPEGFVDDVMWFPKSTTPKKVDEKSGGSDEEEEGGAGGKVKIAWRYEQMKQFQTTVSTPSQTSENYCHIFDLTSRVPRAMVEDSRGSGKLKCLKPSSSLTHSAISTFFGDLENTLKEDSSLPVRICVPSLGSSLAWGDLSAQEILLFLNQLRRLLRKYPYACASTTLSPHLSVDQWGGPGWLQKVGWSADGFLSMAAFPADPALSSMFPSHHGMVRLYSLPSPNTLVSPSDRFSALRGLASSSSAFGGTGENNLAFKCTRKRLIFETLHLDLEGGVSERRTTAPSMATTEVSAASRTSHTHGGPGAKIDIQLEGAEEPSAFASEKAKTSTEPTIQTPEGKPKRPKKKVAFFSDRPDVYDF</sequence>
<keyword evidence="6" id="KW-0963">Cytoplasm</keyword>
<dbReference type="GeneID" id="6005322"/>
<dbReference type="AlphaFoldDB" id="A8N1Z7"/>
<keyword evidence="7" id="KW-0819">tRNA processing</keyword>
<dbReference type="InterPro" id="IPR008728">
    <property type="entry name" value="Elongator_complex_protein_4"/>
</dbReference>
<comment type="subcellular location">
    <subcellularLocation>
        <location evidence="2">Cytoplasm</location>
    </subcellularLocation>
    <subcellularLocation>
        <location evidence="1">Nucleus</location>
    </subcellularLocation>
</comment>
<dbReference type="GO" id="GO:0033588">
    <property type="term" value="C:elongator holoenzyme complex"/>
    <property type="evidence" value="ECO:0007669"/>
    <property type="project" value="InterPro"/>
</dbReference>
<evidence type="ECO:0000256" key="2">
    <source>
        <dbReference type="ARBA" id="ARBA00004496"/>
    </source>
</evidence>
<keyword evidence="8" id="KW-0539">Nucleus</keyword>
<evidence type="ECO:0000313" key="10">
    <source>
        <dbReference type="EMBL" id="EAU92903.2"/>
    </source>
</evidence>
<dbReference type="OMA" id="NTTMWDD"/>
<dbReference type="STRING" id="240176.A8N1Z7"/>
<evidence type="ECO:0000256" key="1">
    <source>
        <dbReference type="ARBA" id="ARBA00004123"/>
    </source>
</evidence>
<dbReference type="RefSeq" id="XP_001828896.2">
    <property type="nucleotide sequence ID" value="XM_001828844.2"/>
</dbReference>
<feature type="region of interest" description="Disordered" evidence="9">
    <location>
        <begin position="1"/>
        <end position="28"/>
    </location>
</feature>
<feature type="compositionally biased region" description="Basic residues" evidence="9">
    <location>
        <begin position="1"/>
        <end position="10"/>
    </location>
</feature>
<dbReference type="Gene3D" id="3.40.50.300">
    <property type="entry name" value="P-loop containing nucleotide triphosphate hydrolases"/>
    <property type="match status" value="1"/>
</dbReference>
<evidence type="ECO:0000256" key="6">
    <source>
        <dbReference type="ARBA" id="ARBA00022490"/>
    </source>
</evidence>
<comment type="pathway">
    <text evidence="3">tRNA modification; 5-methoxycarbonylmethyl-2-thiouridine-tRNA biosynthesis.</text>
</comment>
<feature type="region of interest" description="Disordered" evidence="9">
    <location>
        <begin position="105"/>
        <end position="125"/>
    </location>
</feature>
<evidence type="ECO:0000256" key="7">
    <source>
        <dbReference type="ARBA" id="ARBA00022694"/>
    </source>
</evidence>
<organism evidence="10 11">
    <name type="scientific">Coprinopsis cinerea (strain Okayama-7 / 130 / ATCC MYA-4618 / FGSC 9003)</name>
    <name type="common">Inky cap fungus</name>
    <name type="synonym">Hormographiella aspergillata</name>
    <dbReference type="NCBI Taxonomy" id="240176"/>
    <lineage>
        <taxon>Eukaryota</taxon>
        <taxon>Fungi</taxon>
        <taxon>Dikarya</taxon>
        <taxon>Basidiomycota</taxon>
        <taxon>Agaricomycotina</taxon>
        <taxon>Agaricomycetes</taxon>
        <taxon>Agaricomycetidae</taxon>
        <taxon>Agaricales</taxon>
        <taxon>Agaricineae</taxon>
        <taxon>Psathyrellaceae</taxon>
        <taxon>Coprinopsis</taxon>
    </lineage>
</organism>
<dbReference type="PANTHER" id="PTHR12896">
    <property type="entry name" value="PAX6 NEIGHBOR PROTEIN PAXNEB"/>
    <property type="match status" value="1"/>
</dbReference>
<keyword evidence="11" id="KW-1185">Reference proteome</keyword>
<proteinExistence type="inferred from homology"/>
<dbReference type="UniPathway" id="UPA00988"/>
<dbReference type="GO" id="GO:0008023">
    <property type="term" value="C:transcription elongation factor complex"/>
    <property type="evidence" value="ECO:0007669"/>
    <property type="project" value="TreeGrafter"/>
</dbReference>
<dbReference type="GO" id="GO:0002098">
    <property type="term" value="P:tRNA wobble uridine modification"/>
    <property type="evidence" value="ECO:0007669"/>
    <property type="project" value="InterPro"/>
</dbReference>